<proteinExistence type="predicted"/>
<sequence length="116" mass="13365">MPLMRNPLGKHSIIAIIEFTPFDQLTLSTKEYLSTFSSSLHQTKIFITQSIIHLEFGPVHYSSRVWVKSFGFSIKNIKLSHIFDFNSHYKQSARLGHIIGNKYNIPSFYDLSNGML</sequence>
<name>A0A0L6UQ41_9BASI</name>
<evidence type="ECO:0000313" key="1">
    <source>
        <dbReference type="EMBL" id="KNZ50656.1"/>
    </source>
</evidence>
<keyword evidence="2" id="KW-1185">Reference proteome</keyword>
<dbReference type="VEuPathDB" id="FungiDB:VP01_4306g1"/>
<gene>
    <name evidence="1" type="ORF">VP01_4306g1</name>
</gene>
<evidence type="ECO:0000313" key="2">
    <source>
        <dbReference type="Proteomes" id="UP000037035"/>
    </source>
</evidence>
<organism evidence="1 2">
    <name type="scientific">Puccinia sorghi</name>
    <dbReference type="NCBI Taxonomy" id="27349"/>
    <lineage>
        <taxon>Eukaryota</taxon>
        <taxon>Fungi</taxon>
        <taxon>Dikarya</taxon>
        <taxon>Basidiomycota</taxon>
        <taxon>Pucciniomycotina</taxon>
        <taxon>Pucciniomycetes</taxon>
        <taxon>Pucciniales</taxon>
        <taxon>Pucciniaceae</taxon>
        <taxon>Puccinia</taxon>
    </lineage>
</organism>
<dbReference type="AlphaFoldDB" id="A0A0L6UQ41"/>
<reference evidence="1 2" key="1">
    <citation type="submission" date="2015-08" db="EMBL/GenBank/DDBJ databases">
        <title>Next Generation Sequencing and Analysis of the Genome of Puccinia sorghi L Schw, the Causal Agent of Maize Common Rust.</title>
        <authorList>
            <person name="Rochi L."/>
            <person name="Burguener G."/>
            <person name="Darino M."/>
            <person name="Turjanski A."/>
            <person name="Kreff E."/>
            <person name="Dieguez M.J."/>
            <person name="Sacco F."/>
        </authorList>
    </citation>
    <scope>NUCLEOTIDE SEQUENCE [LARGE SCALE GENOMIC DNA]</scope>
    <source>
        <strain evidence="1 2">RO10H11247</strain>
    </source>
</reference>
<accession>A0A0L6UQ41</accession>
<comment type="caution">
    <text evidence="1">The sequence shown here is derived from an EMBL/GenBank/DDBJ whole genome shotgun (WGS) entry which is preliminary data.</text>
</comment>
<protein>
    <submittedName>
        <fullName evidence="1">Uncharacterized protein</fullName>
    </submittedName>
</protein>
<dbReference type="EMBL" id="LAVV01009398">
    <property type="protein sequence ID" value="KNZ50656.1"/>
    <property type="molecule type" value="Genomic_DNA"/>
</dbReference>
<dbReference type="Proteomes" id="UP000037035">
    <property type="component" value="Unassembled WGS sequence"/>
</dbReference>